<proteinExistence type="predicted"/>
<gene>
    <name evidence="1" type="ORF">WDJ50_15720</name>
</gene>
<evidence type="ECO:0000313" key="1">
    <source>
        <dbReference type="EMBL" id="WYF46497.1"/>
    </source>
</evidence>
<name>A0AAU6Q8D8_9DEIO</name>
<reference evidence="1" key="1">
    <citation type="submission" date="2024-03" db="EMBL/GenBank/DDBJ databases">
        <title>Deinococcus weizhi sp. nov., isolated from human skin.</title>
        <authorList>
            <person name="Wei Z."/>
            <person name="Tian F."/>
            <person name="Yang C."/>
            <person name="Xin L.T."/>
            <person name="Wen Z.J."/>
            <person name="Lan K.C."/>
            <person name="Yu L."/>
            <person name="Zhe W."/>
            <person name="Dan F.D."/>
            <person name="Jun W."/>
            <person name="Rui Z."/>
            <person name="Yong X.J."/>
            <person name="Ting Y."/>
            <person name="Wei X."/>
            <person name="Xu Z.G."/>
            <person name="Xin Z."/>
            <person name="Dong F.G."/>
            <person name="Ni X.M."/>
            <person name="Zheng M.G."/>
            <person name="Chun Y."/>
            <person name="Qian W.X."/>
        </authorList>
    </citation>
    <scope>NUCLEOTIDE SEQUENCE</scope>
    <source>
        <strain evidence="1">VB142</strain>
    </source>
</reference>
<organism evidence="1">
    <name type="scientific">Deinococcus sp. VB142</name>
    <dbReference type="NCBI Taxonomy" id="3112952"/>
    <lineage>
        <taxon>Bacteria</taxon>
        <taxon>Thermotogati</taxon>
        <taxon>Deinococcota</taxon>
        <taxon>Deinococci</taxon>
        <taxon>Deinococcales</taxon>
        <taxon>Deinococcaceae</taxon>
        <taxon>Deinococcus</taxon>
    </lineage>
</organism>
<protein>
    <submittedName>
        <fullName evidence="1">Uncharacterized protein</fullName>
    </submittedName>
</protein>
<dbReference type="AlphaFoldDB" id="A0AAU6Q8D8"/>
<dbReference type="RefSeq" id="WP_339097961.1">
    <property type="nucleotide sequence ID" value="NZ_CP149783.1"/>
</dbReference>
<accession>A0AAU6Q8D8</accession>
<dbReference type="EMBL" id="CP149783">
    <property type="protein sequence ID" value="WYF46497.1"/>
    <property type="molecule type" value="Genomic_DNA"/>
</dbReference>
<sequence length="66" mass="7455">MSFPAGDELSAVAGGDGSSIKWLTFEPLYRMPKNVFRRLKRYHLADALFASLEEPEVMAAVIKRLR</sequence>